<dbReference type="AlphaFoldDB" id="A0A6J7I8M0"/>
<dbReference type="InterPro" id="IPR018973">
    <property type="entry name" value="MZB"/>
</dbReference>
<dbReference type="InterPro" id="IPR001650">
    <property type="entry name" value="Helicase_C-like"/>
</dbReference>
<name>A0A6J7I8M0_9ZZZZ</name>
<feature type="region of interest" description="Disordered" evidence="1">
    <location>
        <begin position="228"/>
        <end position="247"/>
    </location>
</feature>
<dbReference type="GO" id="GO:0005634">
    <property type="term" value="C:nucleus"/>
    <property type="evidence" value="ECO:0007669"/>
    <property type="project" value="TreeGrafter"/>
</dbReference>
<proteinExistence type="predicted"/>
<dbReference type="GO" id="GO:0036297">
    <property type="term" value="P:interstrand cross-link repair"/>
    <property type="evidence" value="ECO:0007669"/>
    <property type="project" value="TreeGrafter"/>
</dbReference>
<sequence>MRFRYGSEDKKRLAENSKQLIELGEHQRFLPVLFCSPTMELGVDISALNTVYLRNMPPTPANYAQRSGRAGRSGMPALVLTYCAARSPHDQYFFADPPGMVHGEVRAPTLDLGNEELVRSHLQAVWLACTNTPISAAISEVVEPNEEKDLPLYSTVSESLAKPEIAPLATERIKKVLALLQVELNPEDAPWFRGTDVLTKDITDLALNRFNDAFDRWRELFRSAARQRDQSRRTMDTHNLPQRERDAARSLHAQAIDQLNLLQRGSDSSASDFYTYRYLATEAFLPGYNFPRLPLTAFIPGSGDRNTKGAYLQRPRFLALSEFGPRSLVYHEGRAYRVTAAQLSTRGELTTGSMLNTDTAKICRSCGGAHFYSDPADRGRSHCWACDAPLTDNSDIVLNLYRIENVRTSPAERITVNDEERQHQGFDLQTIFRWARRESGHPDVRTVRAEDSEGAIATLRYGPGAEISRLNKGLRRRSNQNQHGFAVNPLNGNWAKMDEDDGAEPDPTRTPNQLIVPWVMDRKNALLLQLSEEGAPEITVATVQYALKRGIESVYQLEESELLAEPLPDRKNRSGVLFYEATEGGAGVLTRLVHDEEAVARVAYAALKVLHFDLPAYGEPLPATDHLKDVSETKCVAGCYRCVLSYYNQPDHLVIDRRDKAARSLLLRLAGVKTQLLAATDNEPSPSAQGSSIDSPLSLTPNSGGSLMGFNAAKFGLMEPSEIGATLAAVDTIAIWKSKRIALILEGTSPNPLIDRGLEVVLWPLSPSGQDDAVRRLASLLN</sequence>
<dbReference type="PANTHER" id="PTHR47957">
    <property type="entry name" value="ATP-DEPENDENT HELICASE HRQ1"/>
    <property type="match status" value="1"/>
</dbReference>
<dbReference type="GO" id="GO:0006289">
    <property type="term" value="P:nucleotide-excision repair"/>
    <property type="evidence" value="ECO:0007669"/>
    <property type="project" value="TreeGrafter"/>
</dbReference>
<dbReference type="SMART" id="SM00490">
    <property type="entry name" value="HELICc"/>
    <property type="match status" value="1"/>
</dbReference>
<dbReference type="PROSITE" id="PS51194">
    <property type="entry name" value="HELICASE_CTER"/>
    <property type="match status" value="1"/>
</dbReference>
<dbReference type="Gene3D" id="3.40.50.300">
    <property type="entry name" value="P-loop containing nucleotide triphosphate hydrolases"/>
    <property type="match status" value="1"/>
</dbReference>
<dbReference type="PANTHER" id="PTHR47957:SF3">
    <property type="entry name" value="ATP-DEPENDENT HELICASE HRQ1"/>
    <property type="match status" value="1"/>
</dbReference>
<reference evidence="3" key="1">
    <citation type="submission" date="2020-05" db="EMBL/GenBank/DDBJ databases">
        <authorList>
            <person name="Chiriac C."/>
            <person name="Salcher M."/>
            <person name="Ghai R."/>
            <person name="Kavagutti S V."/>
        </authorList>
    </citation>
    <scope>NUCLEOTIDE SEQUENCE</scope>
</reference>
<organism evidence="3">
    <name type="scientific">freshwater metagenome</name>
    <dbReference type="NCBI Taxonomy" id="449393"/>
    <lineage>
        <taxon>unclassified sequences</taxon>
        <taxon>metagenomes</taxon>
        <taxon>ecological metagenomes</taxon>
    </lineage>
</organism>
<evidence type="ECO:0000259" key="2">
    <source>
        <dbReference type="PROSITE" id="PS51194"/>
    </source>
</evidence>
<evidence type="ECO:0000313" key="3">
    <source>
        <dbReference type="EMBL" id="CAB4927378.1"/>
    </source>
</evidence>
<protein>
    <submittedName>
        <fullName evidence="3">Unannotated protein</fullName>
    </submittedName>
</protein>
<dbReference type="SUPFAM" id="SSF52540">
    <property type="entry name" value="P-loop containing nucleoside triphosphate hydrolases"/>
    <property type="match status" value="1"/>
</dbReference>
<dbReference type="EMBL" id="CAFBMS010000109">
    <property type="protein sequence ID" value="CAB4927378.1"/>
    <property type="molecule type" value="Genomic_DNA"/>
</dbReference>
<gene>
    <name evidence="3" type="ORF">UFOPK3614_01194</name>
</gene>
<dbReference type="Pfam" id="PF09369">
    <property type="entry name" value="MZB"/>
    <property type="match status" value="1"/>
</dbReference>
<evidence type="ECO:0000256" key="1">
    <source>
        <dbReference type="SAM" id="MobiDB-lite"/>
    </source>
</evidence>
<feature type="region of interest" description="Disordered" evidence="1">
    <location>
        <begin position="483"/>
        <end position="512"/>
    </location>
</feature>
<accession>A0A6J7I8M0</accession>
<dbReference type="Pfam" id="PF00271">
    <property type="entry name" value="Helicase_C"/>
    <property type="match status" value="1"/>
</dbReference>
<dbReference type="InterPro" id="IPR027417">
    <property type="entry name" value="P-loop_NTPase"/>
</dbReference>
<dbReference type="GO" id="GO:0043138">
    <property type="term" value="F:3'-5' DNA helicase activity"/>
    <property type="evidence" value="ECO:0007669"/>
    <property type="project" value="TreeGrafter"/>
</dbReference>
<feature type="domain" description="Helicase C-terminal" evidence="2">
    <location>
        <begin position="1"/>
        <end position="118"/>
    </location>
</feature>